<evidence type="ECO:0000256" key="3">
    <source>
        <dbReference type="ARBA" id="ARBA00023125"/>
    </source>
</evidence>
<dbReference type="AlphaFoldDB" id="A0A5D4IDX2"/>
<feature type="region of interest" description="Disordered" evidence="5">
    <location>
        <begin position="84"/>
        <end position="116"/>
    </location>
</feature>
<dbReference type="GO" id="GO:0003700">
    <property type="term" value="F:DNA-binding transcription factor activity"/>
    <property type="evidence" value="ECO:0007669"/>
    <property type="project" value="InterPro"/>
</dbReference>
<sequence>MCVSTVMLYTFMIAASTGSIAETAKRLRYSKSTVLYHIREVEKACGSELVERDVRKFTLTRSGQKALEISEQLLQKADELKSLPAADSRATSTSRLRDANVGPSKNLRQPRRTVSA</sequence>
<keyword evidence="8" id="KW-1185">Reference proteome</keyword>
<gene>
    <name evidence="7" type="ORF">FY004_33525</name>
</gene>
<keyword evidence="3" id="KW-0238">DNA-binding</keyword>
<proteinExistence type="inferred from homology"/>
<dbReference type="Pfam" id="PF00126">
    <property type="entry name" value="HTH_1"/>
    <property type="match status" value="1"/>
</dbReference>
<dbReference type="Proteomes" id="UP000323242">
    <property type="component" value="Unassembled WGS sequence"/>
</dbReference>
<evidence type="ECO:0000256" key="5">
    <source>
        <dbReference type="SAM" id="MobiDB-lite"/>
    </source>
</evidence>
<accession>A0A5D4IDX2</accession>
<dbReference type="Gene3D" id="1.10.10.10">
    <property type="entry name" value="Winged helix-like DNA-binding domain superfamily/Winged helix DNA-binding domain"/>
    <property type="match status" value="1"/>
</dbReference>
<name>A0A5D4IDX2_9ACTN</name>
<evidence type="ECO:0000313" key="7">
    <source>
        <dbReference type="EMBL" id="TYR49390.1"/>
    </source>
</evidence>
<organism evidence="7 8">
    <name type="scientific">Streptomyces parvus</name>
    <dbReference type="NCBI Taxonomy" id="66428"/>
    <lineage>
        <taxon>Bacteria</taxon>
        <taxon>Bacillati</taxon>
        <taxon>Actinomycetota</taxon>
        <taxon>Actinomycetes</taxon>
        <taxon>Kitasatosporales</taxon>
        <taxon>Streptomycetaceae</taxon>
        <taxon>Streptomyces</taxon>
    </lineage>
</organism>
<evidence type="ECO:0000313" key="8">
    <source>
        <dbReference type="Proteomes" id="UP000323242"/>
    </source>
</evidence>
<comment type="similarity">
    <text evidence="1">Belongs to the LysR transcriptional regulatory family.</text>
</comment>
<evidence type="ECO:0000256" key="1">
    <source>
        <dbReference type="ARBA" id="ARBA00009437"/>
    </source>
</evidence>
<keyword evidence="2" id="KW-0805">Transcription regulation</keyword>
<keyword evidence="4" id="KW-0804">Transcription</keyword>
<protein>
    <submittedName>
        <fullName evidence="7">LysR family transcriptional regulator</fullName>
    </submittedName>
</protein>
<dbReference type="PANTHER" id="PTHR30126:SF40">
    <property type="entry name" value="HTH-TYPE TRANSCRIPTIONAL REGULATOR GLTR"/>
    <property type="match status" value="1"/>
</dbReference>
<dbReference type="InterPro" id="IPR000847">
    <property type="entry name" value="LysR_HTH_N"/>
</dbReference>
<evidence type="ECO:0000256" key="2">
    <source>
        <dbReference type="ARBA" id="ARBA00023015"/>
    </source>
</evidence>
<dbReference type="PANTHER" id="PTHR30126">
    <property type="entry name" value="HTH-TYPE TRANSCRIPTIONAL REGULATOR"/>
    <property type="match status" value="1"/>
</dbReference>
<dbReference type="PROSITE" id="PS50931">
    <property type="entry name" value="HTH_LYSR"/>
    <property type="match status" value="1"/>
</dbReference>
<evidence type="ECO:0000256" key="4">
    <source>
        <dbReference type="ARBA" id="ARBA00023163"/>
    </source>
</evidence>
<dbReference type="InterPro" id="IPR036388">
    <property type="entry name" value="WH-like_DNA-bd_sf"/>
</dbReference>
<dbReference type="SUPFAM" id="SSF46785">
    <property type="entry name" value="Winged helix' DNA-binding domain"/>
    <property type="match status" value="1"/>
</dbReference>
<feature type="domain" description="HTH lysR-type" evidence="6">
    <location>
        <begin position="8"/>
        <end position="60"/>
    </location>
</feature>
<comment type="caution">
    <text evidence="7">The sequence shown here is derived from an EMBL/GenBank/DDBJ whole genome shotgun (WGS) entry which is preliminary data.</text>
</comment>
<dbReference type="GO" id="GO:0000976">
    <property type="term" value="F:transcription cis-regulatory region binding"/>
    <property type="evidence" value="ECO:0007669"/>
    <property type="project" value="TreeGrafter"/>
</dbReference>
<dbReference type="InterPro" id="IPR036390">
    <property type="entry name" value="WH_DNA-bd_sf"/>
</dbReference>
<dbReference type="EMBL" id="VSZQ01000281">
    <property type="protein sequence ID" value="TYR49390.1"/>
    <property type="molecule type" value="Genomic_DNA"/>
</dbReference>
<reference evidence="7 8" key="1">
    <citation type="submission" date="2019-08" db="EMBL/GenBank/DDBJ databases">
        <title>Draft genome for granaticin producer strain Streptomyces parvus C05.</title>
        <authorList>
            <person name="Gonzalez-Pimentel J.L."/>
        </authorList>
    </citation>
    <scope>NUCLEOTIDE SEQUENCE [LARGE SCALE GENOMIC DNA]</scope>
    <source>
        <strain evidence="7 8">C05</strain>
    </source>
</reference>
<evidence type="ECO:0000259" key="6">
    <source>
        <dbReference type="PROSITE" id="PS50931"/>
    </source>
</evidence>